<reference evidence="1 2" key="1">
    <citation type="submission" date="2019-12" db="EMBL/GenBank/DDBJ databases">
        <title>complete genome sequences of Pseudomonas otitidis str. WP8-S17-CRE-03 isolated from wastewater treatment plant effluent.</title>
        <authorList>
            <person name="Sekizuka T."/>
            <person name="Itokawa K."/>
            <person name="Yatsu K."/>
            <person name="Inamine Y."/>
            <person name="Kuroda M."/>
        </authorList>
    </citation>
    <scope>NUCLEOTIDE SEQUENCE [LARGE SCALE GENOMIC DNA]</scope>
    <source>
        <strain evidence="1 2">WP8-S17-CRE-03</strain>
    </source>
</reference>
<dbReference type="Proteomes" id="UP000515591">
    <property type="component" value="Chromosome"/>
</dbReference>
<proteinExistence type="predicted"/>
<accession>A0A6S5RQ72</accession>
<dbReference type="AlphaFoldDB" id="A0A6S5RQ72"/>
<name>A0A6S5RQ72_9GAMM</name>
<protein>
    <submittedName>
        <fullName evidence="1">Uncharacterized protein</fullName>
    </submittedName>
</protein>
<dbReference type="EMBL" id="AP022213">
    <property type="protein sequence ID" value="BBT16982.1"/>
    <property type="molecule type" value="Genomic_DNA"/>
</dbReference>
<sequence length="73" mass="7950">MRMLIARVRAAAGGAYIATIPGTKLRATSTQDARFAAQAVARKQFQGAESITATLQVRDDQGVELWQCRVEVE</sequence>
<evidence type="ECO:0000313" key="2">
    <source>
        <dbReference type="Proteomes" id="UP000515591"/>
    </source>
</evidence>
<dbReference type="RefSeq" id="WP_069559780.1">
    <property type="nucleotide sequence ID" value="NZ_AP022213.1"/>
</dbReference>
<evidence type="ECO:0000313" key="1">
    <source>
        <dbReference type="EMBL" id="BBT16982.1"/>
    </source>
</evidence>
<organism evidence="1 2">
    <name type="scientific">Metapseudomonas otitidis</name>
    <dbReference type="NCBI Taxonomy" id="319939"/>
    <lineage>
        <taxon>Bacteria</taxon>
        <taxon>Pseudomonadati</taxon>
        <taxon>Pseudomonadota</taxon>
        <taxon>Gammaproteobacteria</taxon>
        <taxon>Pseudomonadales</taxon>
        <taxon>Pseudomonadaceae</taxon>
        <taxon>Metapseudomonas</taxon>
    </lineage>
</organism>
<gene>
    <name evidence="1" type="ORF">WP8S17C03_30310</name>
</gene>